<gene>
    <name evidence="8" type="primary">LOC108861707</name>
</gene>
<feature type="compositionally biased region" description="Pro residues" evidence="3">
    <location>
        <begin position="78"/>
        <end position="88"/>
    </location>
</feature>
<keyword evidence="4" id="KW-1133">Transmembrane helix</keyword>
<evidence type="ECO:0000256" key="5">
    <source>
        <dbReference type="SAM" id="SignalP"/>
    </source>
</evidence>
<feature type="signal peptide" evidence="5">
    <location>
        <begin position="1"/>
        <end position="22"/>
    </location>
</feature>
<evidence type="ECO:0000313" key="8">
    <source>
        <dbReference type="RefSeq" id="XP_018491145.2"/>
    </source>
</evidence>
<keyword evidence="4" id="KW-0812">Transmembrane</keyword>
<dbReference type="SUPFAM" id="SSF101447">
    <property type="entry name" value="Formin homology 2 domain (FH2 domain)"/>
    <property type="match status" value="1"/>
</dbReference>
<feature type="compositionally biased region" description="Pro residues" evidence="3">
    <location>
        <begin position="48"/>
        <end position="66"/>
    </location>
</feature>
<proteinExistence type="inferred from homology"/>
<keyword evidence="7" id="KW-1185">Reference proteome</keyword>
<dbReference type="PANTHER" id="PTHR23213:SF338">
    <property type="entry name" value="FORMIN-LIKE PROTEIN 6"/>
    <property type="match status" value="1"/>
</dbReference>
<dbReference type="GO" id="GO:0045010">
    <property type="term" value="P:actin nucleation"/>
    <property type="evidence" value="ECO:0007669"/>
    <property type="project" value="InterPro"/>
</dbReference>
<evidence type="ECO:0000259" key="6">
    <source>
        <dbReference type="PROSITE" id="PS51444"/>
    </source>
</evidence>
<feature type="chain" id="PRO_5040774774" description="Formin-like protein" evidence="5">
    <location>
        <begin position="23"/>
        <end position="919"/>
    </location>
</feature>
<dbReference type="PANTHER" id="PTHR23213">
    <property type="entry name" value="FORMIN-RELATED"/>
    <property type="match status" value="1"/>
</dbReference>
<feature type="region of interest" description="Disordered" evidence="3">
    <location>
        <begin position="140"/>
        <end position="481"/>
    </location>
</feature>
<feature type="compositionally biased region" description="Low complexity" evidence="3">
    <location>
        <begin position="372"/>
        <end position="389"/>
    </location>
</feature>
<evidence type="ECO:0000256" key="3">
    <source>
        <dbReference type="SAM" id="MobiDB-lite"/>
    </source>
</evidence>
<feature type="region of interest" description="Disordered" evidence="3">
    <location>
        <begin position="900"/>
        <end position="919"/>
    </location>
</feature>
<feature type="domain" description="FH2" evidence="6">
    <location>
        <begin position="468"/>
        <end position="887"/>
    </location>
</feature>
<keyword evidence="4" id="KW-0472">Membrane</keyword>
<dbReference type="GO" id="GO:0051015">
    <property type="term" value="F:actin filament binding"/>
    <property type="evidence" value="ECO:0007669"/>
    <property type="project" value="InterPro"/>
</dbReference>
<dbReference type="KEGG" id="rsz:108861707"/>
<reference evidence="7" key="1">
    <citation type="journal article" date="2019" name="Database">
        <title>The radish genome database (RadishGD): an integrated information resource for radish genomics.</title>
        <authorList>
            <person name="Yu H.J."/>
            <person name="Baek S."/>
            <person name="Lee Y.J."/>
            <person name="Cho A."/>
            <person name="Mun J.H."/>
        </authorList>
    </citation>
    <scope>NUCLEOTIDE SEQUENCE [LARGE SCALE GENOMIC DNA]</scope>
    <source>
        <strain evidence="7">cv. WK10039</strain>
    </source>
</reference>
<dbReference type="InterPro" id="IPR042201">
    <property type="entry name" value="FH2_Formin_sf"/>
</dbReference>
<dbReference type="RefSeq" id="XP_018491145.2">
    <property type="nucleotide sequence ID" value="XM_018635643.2"/>
</dbReference>
<comment type="similarity">
    <text evidence="1">Belongs to the formin-like family. Class-I subfamily.</text>
</comment>
<dbReference type="OrthoDB" id="1668162at2759"/>
<feature type="region of interest" description="Disordered" evidence="3">
    <location>
        <begin position="518"/>
        <end position="541"/>
    </location>
</feature>
<feature type="compositionally biased region" description="Low complexity" evidence="3">
    <location>
        <begin position="275"/>
        <end position="289"/>
    </location>
</feature>
<dbReference type="Pfam" id="PF02181">
    <property type="entry name" value="FH2"/>
    <property type="match status" value="1"/>
</dbReference>
<feature type="compositionally biased region" description="Pro residues" evidence="3">
    <location>
        <begin position="322"/>
        <end position="331"/>
    </location>
</feature>
<keyword evidence="5" id="KW-0732">Signal</keyword>
<organism evidence="7 8">
    <name type="scientific">Raphanus sativus</name>
    <name type="common">Radish</name>
    <name type="synonym">Raphanus raphanistrum var. sativus</name>
    <dbReference type="NCBI Taxonomy" id="3726"/>
    <lineage>
        <taxon>Eukaryota</taxon>
        <taxon>Viridiplantae</taxon>
        <taxon>Streptophyta</taxon>
        <taxon>Embryophyta</taxon>
        <taxon>Tracheophyta</taxon>
        <taxon>Spermatophyta</taxon>
        <taxon>Magnoliopsida</taxon>
        <taxon>eudicotyledons</taxon>
        <taxon>Gunneridae</taxon>
        <taxon>Pentapetalae</taxon>
        <taxon>rosids</taxon>
        <taxon>malvids</taxon>
        <taxon>Brassicales</taxon>
        <taxon>Brassicaceae</taxon>
        <taxon>Brassiceae</taxon>
        <taxon>Raphanus</taxon>
    </lineage>
</organism>
<feature type="compositionally biased region" description="Pro residues" evidence="3">
    <location>
        <begin position="390"/>
        <end position="416"/>
    </location>
</feature>
<dbReference type="InterPro" id="IPR027643">
    <property type="entry name" value="Formin-like_plant"/>
</dbReference>
<feature type="compositionally biased region" description="Low complexity" evidence="3">
    <location>
        <begin position="225"/>
        <end position="244"/>
    </location>
</feature>
<protein>
    <recommendedName>
        <fullName evidence="2">Formin-like protein</fullName>
    </recommendedName>
</protein>
<feature type="compositionally biased region" description="Basic and acidic residues" evidence="3">
    <location>
        <begin position="902"/>
        <end position="913"/>
    </location>
</feature>
<dbReference type="PROSITE" id="PS51444">
    <property type="entry name" value="FH2"/>
    <property type="match status" value="1"/>
</dbReference>
<reference evidence="8" key="2">
    <citation type="submission" date="2025-08" db="UniProtKB">
        <authorList>
            <consortium name="RefSeq"/>
        </authorList>
    </citation>
    <scope>IDENTIFICATION</scope>
    <source>
        <tissue evidence="8">Leaf</tissue>
    </source>
</reference>
<feature type="compositionally biased region" description="Pro residues" evidence="3">
    <location>
        <begin position="215"/>
        <end position="224"/>
    </location>
</feature>
<sequence>MSFLHSRFFFFLLLFSFSVSLSSSSFSAGEEVNQIHRRILHQPLFPDSSPPPPPDFQSTPPPPDQPFFPENPSTPDQPQLPPPPPPPASSEANGGLPIPTATTQQSKPGAKLAIAISVGVVTLGMLSALAFFLYRHKAKHASDTQKLVTRGGGDAGSRRFHEDPLPPTSSTFLYMGTVEPSREPASDSIGPVNTSPYRKLNSANKRSDRYRPSPELQPLPPLSKPPQQHQQQSPSALSPSASSSSDEECRDTAFYTPHGSAISSDDGYYTAFPRSVSNSNGHSSGSIPPHSKRTSPKSKFGTSAGSRSPEMKHVIIPSIKQKPPPVQPPPFRGLETDELIEIPYPQNKPKFSQPPPPPNRAAFQAITTQDKSPLSTRVSPRRSSPTPHLHTPPPPPPPPLYTPPPPPPPPPRPPQIRPRDFQIPRKLSNSEATKVDDHPRKLAFKTPSPQSKAVKEEEAKSVSAGTGEGDTDPSRPKLKPLHWDKVRASSDRATVWDQLKSSSFQVNEDRMEHLFGCSSASSAPKEPVRRSVMPPAENENRVLDPKKSQNIAILLRALNVTREEVSEALLDGNPESLGAELLETLVKMAPTKEEEIKLREYSGDVTKLGTAERFLKTILDIPFAFKRVEAMLYRANFDAEVKYLRNSFQTLEEASLELKASRLFLKLLEAVLMTGNRMNVGTNRGEAKAFKLDTLLKLVDVKGVDGKTTLLHFVVQEITKSEATTTTIDETILHENKDGFRKQGLQVVAGLSRDLANVKKSAGMDSDVLSGYVTKLETGLEKLRTFIKTETATTTTPGKFFDSMRTFLKDAEEEIRKVKGGERKALSMVKEVTEYFHGDAAKEEAHPLRIFMVVRDFLGVLDNVCKEVKTMQEMSSAMGSASARSFRISATASLPVLHRYKSRQEDTSSDNEHSSNSST</sequence>
<dbReference type="Gene3D" id="1.20.58.2220">
    <property type="entry name" value="Formin, FH2 domain"/>
    <property type="match status" value="1"/>
</dbReference>
<evidence type="ECO:0000313" key="7">
    <source>
        <dbReference type="Proteomes" id="UP000504610"/>
    </source>
</evidence>
<evidence type="ECO:0000256" key="2">
    <source>
        <dbReference type="RuleBase" id="RU361260"/>
    </source>
</evidence>
<dbReference type="InterPro" id="IPR015425">
    <property type="entry name" value="FH2_Formin"/>
</dbReference>
<feature type="transmembrane region" description="Helical" evidence="4">
    <location>
        <begin position="112"/>
        <end position="134"/>
    </location>
</feature>
<dbReference type="SMART" id="SM00498">
    <property type="entry name" value="FH2"/>
    <property type="match status" value="1"/>
</dbReference>
<evidence type="ECO:0000256" key="1">
    <source>
        <dbReference type="ARBA" id="ARBA00025793"/>
    </source>
</evidence>
<feature type="compositionally biased region" description="Polar residues" evidence="3">
    <location>
        <begin position="191"/>
        <end position="204"/>
    </location>
</feature>
<evidence type="ECO:0000256" key="4">
    <source>
        <dbReference type="SAM" id="Phobius"/>
    </source>
</evidence>
<dbReference type="AlphaFoldDB" id="A0A6J0P395"/>
<dbReference type="GeneID" id="108861707"/>
<name>A0A6J0P395_RAPSA</name>
<accession>A0A6J0P395</accession>
<feature type="region of interest" description="Disordered" evidence="3">
    <location>
        <begin position="42"/>
        <end position="109"/>
    </location>
</feature>
<dbReference type="Proteomes" id="UP000504610">
    <property type="component" value="Chromosome 5"/>
</dbReference>